<dbReference type="CDD" id="cd07359">
    <property type="entry name" value="PCA_45_Doxase_B_like"/>
    <property type="match status" value="1"/>
</dbReference>
<dbReference type="RefSeq" id="WP_097183971.1">
    <property type="nucleotide sequence ID" value="NZ_OCNK01000002.1"/>
</dbReference>
<protein>
    <submittedName>
        <fullName evidence="2">2'-carboxy-2,3-dihydroxybiphenyl 1,2-dioxygenase large subunit/2'-aminobiphenyl-2,3-diol 1,2-dioxygenase, large subunit</fullName>
    </submittedName>
</protein>
<accession>A0A286GV95</accession>
<dbReference type="AlphaFoldDB" id="A0A286GV95"/>
<organism evidence="2 3">
    <name type="scientific">Blastococcus haudaquaticus</name>
    <dbReference type="NCBI Taxonomy" id="1938745"/>
    <lineage>
        <taxon>Bacteria</taxon>
        <taxon>Bacillati</taxon>
        <taxon>Actinomycetota</taxon>
        <taxon>Actinomycetes</taxon>
        <taxon>Geodermatophilales</taxon>
        <taxon>Geodermatophilaceae</taxon>
        <taxon>Blastococcus</taxon>
    </lineage>
</organism>
<name>A0A286GV95_9ACTN</name>
<gene>
    <name evidence="2" type="ORF">SAMN06272739_2304</name>
</gene>
<dbReference type="SUPFAM" id="SSF53213">
    <property type="entry name" value="LigB-like"/>
    <property type="match status" value="1"/>
</dbReference>
<feature type="domain" description="Extradiol ring-cleavage dioxygenase class III enzyme subunit B" evidence="1">
    <location>
        <begin position="10"/>
        <end position="262"/>
    </location>
</feature>
<dbReference type="InterPro" id="IPR004183">
    <property type="entry name" value="Xdiol_dOase_suB"/>
</dbReference>
<keyword evidence="2" id="KW-0560">Oxidoreductase</keyword>
<proteinExistence type="predicted"/>
<dbReference type="Gene3D" id="3.40.830.10">
    <property type="entry name" value="LigB-like"/>
    <property type="match status" value="1"/>
</dbReference>
<dbReference type="OrthoDB" id="8673673at2"/>
<evidence type="ECO:0000259" key="1">
    <source>
        <dbReference type="Pfam" id="PF02900"/>
    </source>
</evidence>
<dbReference type="EMBL" id="OCNK01000002">
    <property type="protein sequence ID" value="SOD99410.1"/>
    <property type="molecule type" value="Genomic_DNA"/>
</dbReference>
<evidence type="ECO:0000313" key="2">
    <source>
        <dbReference type="EMBL" id="SOD99410.1"/>
    </source>
</evidence>
<dbReference type="GO" id="GO:0008198">
    <property type="term" value="F:ferrous iron binding"/>
    <property type="evidence" value="ECO:0007669"/>
    <property type="project" value="InterPro"/>
</dbReference>
<keyword evidence="3" id="KW-1185">Reference proteome</keyword>
<evidence type="ECO:0000313" key="3">
    <source>
        <dbReference type="Proteomes" id="UP000219482"/>
    </source>
</evidence>
<keyword evidence="2" id="KW-0223">Dioxygenase</keyword>
<dbReference type="Proteomes" id="UP000219482">
    <property type="component" value="Unassembled WGS sequence"/>
</dbReference>
<dbReference type="Pfam" id="PF02900">
    <property type="entry name" value="LigB"/>
    <property type="match status" value="1"/>
</dbReference>
<sequence>MSGVAWAGATSHVGAILRNPHAAPERSDGLNAGWDAMAAEIRAARLDALVVVATDHYETFRLEHYPTFCVGVADEYEGWGEFGNPAGVVSGSPAISAGLLDGLVSGGFDVSRSHEMPLDHSFMVPLLRLGLGDLPIVPLFVNCNTPPLPSLARCVALGTALGRAAAALPGGPRLGVLGTGGVSHWVGLPRFGEVNEEWDGHFLDLMATGRVEEVLGWSDDEILADAGNGALEIRTWLVAQGAAGAAGGRLLGYAPMPEWAIGIGIMSMATP</sequence>
<reference evidence="3" key="1">
    <citation type="submission" date="2017-09" db="EMBL/GenBank/DDBJ databases">
        <authorList>
            <person name="Varghese N."/>
            <person name="Submissions S."/>
        </authorList>
    </citation>
    <scope>NUCLEOTIDE SEQUENCE [LARGE SCALE GENOMIC DNA]</scope>
    <source>
        <strain evidence="3">DSM 44270</strain>
    </source>
</reference>
<dbReference type="GO" id="GO:0016702">
    <property type="term" value="F:oxidoreductase activity, acting on single donors with incorporation of molecular oxygen, incorporation of two atoms of oxygen"/>
    <property type="evidence" value="ECO:0007669"/>
    <property type="project" value="UniProtKB-ARBA"/>
</dbReference>